<comment type="caution">
    <text evidence="2">The sequence shown here is derived from an EMBL/GenBank/DDBJ whole genome shotgun (WGS) entry which is preliminary data.</text>
</comment>
<feature type="compositionally biased region" description="Low complexity" evidence="1">
    <location>
        <begin position="22"/>
        <end position="33"/>
    </location>
</feature>
<accession>A0AAW1M271</accession>
<name>A0AAW1M271_SAPOF</name>
<protein>
    <submittedName>
        <fullName evidence="2">Uncharacterized protein</fullName>
    </submittedName>
</protein>
<dbReference type="Proteomes" id="UP001443914">
    <property type="component" value="Unassembled WGS sequence"/>
</dbReference>
<keyword evidence="3" id="KW-1185">Reference proteome</keyword>
<dbReference type="PANTHER" id="PTHR34835">
    <property type="entry name" value="OS07G0283600 PROTEIN-RELATED"/>
    <property type="match status" value="1"/>
</dbReference>
<organism evidence="2 3">
    <name type="scientific">Saponaria officinalis</name>
    <name type="common">Common soapwort</name>
    <name type="synonym">Lychnis saponaria</name>
    <dbReference type="NCBI Taxonomy" id="3572"/>
    <lineage>
        <taxon>Eukaryota</taxon>
        <taxon>Viridiplantae</taxon>
        <taxon>Streptophyta</taxon>
        <taxon>Embryophyta</taxon>
        <taxon>Tracheophyta</taxon>
        <taxon>Spermatophyta</taxon>
        <taxon>Magnoliopsida</taxon>
        <taxon>eudicotyledons</taxon>
        <taxon>Gunneridae</taxon>
        <taxon>Pentapetalae</taxon>
        <taxon>Caryophyllales</taxon>
        <taxon>Caryophyllaceae</taxon>
        <taxon>Caryophylleae</taxon>
        <taxon>Saponaria</taxon>
    </lineage>
</organism>
<dbReference type="AlphaFoldDB" id="A0AAW1M271"/>
<evidence type="ECO:0000313" key="2">
    <source>
        <dbReference type="EMBL" id="KAK9740376.1"/>
    </source>
</evidence>
<sequence>MVKLRVKGPSSLKPVDSKRKSTSSQSPSTRSRTALNASHEEKVCTVVKKHKVEKVDVVTVLTFFEISTSEKFKLSEDDVCDVFGLPNGGWDLELVLTGLGSSSATDVDSLKSLWRKKYGIAGNKDPIPLSAVWKKLTECRESGDEFKRTFVLFSMSSFLAPTSGSVVDFRLVSAIEDVSMINQLNWCKFVFTELVAGVREAVRGARYVRGCVVLLAITYFHRYVVSYDKVSNELPLIQHWNDSRFIERLKREHASGGLGHGVRSDTIFPISRENPCGSAEGAEGAGRSSKAFPDDRFILVKLPADIRTDEEVKSASLDVRILNYCCYCCVIVLLVRYVLLNCYSDVILFLFNLIGYP</sequence>
<dbReference type="EMBL" id="JBDFQZ010000003">
    <property type="protein sequence ID" value="KAK9740376.1"/>
    <property type="molecule type" value="Genomic_DNA"/>
</dbReference>
<reference evidence="2" key="1">
    <citation type="submission" date="2024-03" db="EMBL/GenBank/DDBJ databases">
        <title>WGS assembly of Saponaria officinalis var. Norfolk2.</title>
        <authorList>
            <person name="Jenkins J."/>
            <person name="Shu S."/>
            <person name="Grimwood J."/>
            <person name="Barry K."/>
            <person name="Goodstein D."/>
            <person name="Schmutz J."/>
            <person name="Leebens-Mack J."/>
            <person name="Osbourn A."/>
        </authorList>
    </citation>
    <scope>NUCLEOTIDE SEQUENCE [LARGE SCALE GENOMIC DNA]</scope>
    <source>
        <strain evidence="2">JIC</strain>
    </source>
</reference>
<feature type="region of interest" description="Disordered" evidence="1">
    <location>
        <begin position="1"/>
        <end position="37"/>
    </location>
</feature>
<proteinExistence type="predicted"/>
<gene>
    <name evidence="2" type="ORF">RND81_03G030700</name>
</gene>
<evidence type="ECO:0000313" key="3">
    <source>
        <dbReference type="Proteomes" id="UP001443914"/>
    </source>
</evidence>
<evidence type="ECO:0000256" key="1">
    <source>
        <dbReference type="SAM" id="MobiDB-lite"/>
    </source>
</evidence>